<evidence type="ECO:0000313" key="2">
    <source>
        <dbReference type="Proteomes" id="UP001596392"/>
    </source>
</evidence>
<organism evidence="1 2">
    <name type="scientific">Catellatospora aurea</name>
    <dbReference type="NCBI Taxonomy" id="1337874"/>
    <lineage>
        <taxon>Bacteria</taxon>
        <taxon>Bacillati</taxon>
        <taxon>Actinomycetota</taxon>
        <taxon>Actinomycetes</taxon>
        <taxon>Micromonosporales</taxon>
        <taxon>Micromonosporaceae</taxon>
        <taxon>Catellatospora</taxon>
    </lineage>
</organism>
<dbReference type="SUPFAM" id="SSF54427">
    <property type="entry name" value="NTF2-like"/>
    <property type="match status" value="2"/>
</dbReference>
<dbReference type="InterPro" id="IPR032710">
    <property type="entry name" value="NTF2-like_dom_sf"/>
</dbReference>
<reference evidence="2" key="1">
    <citation type="journal article" date="2019" name="Int. J. Syst. Evol. Microbiol.">
        <title>The Global Catalogue of Microorganisms (GCM) 10K type strain sequencing project: providing services to taxonomists for standard genome sequencing and annotation.</title>
        <authorList>
            <consortium name="The Broad Institute Genomics Platform"/>
            <consortium name="The Broad Institute Genome Sequencing Center for Infectious Disease"/>
            <person name="Wu L."/>
            <person name="Ma J."/>
        </authorList>
    </citation>
    <scope>NUCLEOTIDE SEQUENCE [LARGE SCALE GENOMIC DNA]</scope>
    <source>
        <strain evidence="2">CGMCC 1.9106</strain>
    </source>
</reference>
<protein>
    <recommendedName>
        <fullName evidence="3">SnoaL-like domain-containing protein</fullName>
    </recommendedName>
</protein>
<dbReference type="Proteomes" id="UP001596392">
    <property type="component" value="Unassembled WGS sequence"/>
</dbReference>
<accession>A0ABW2H3X4</accession>
<keyword evidence="2" id="KW-1185">Reference proteome</keyword>
<dbReference type="RefSeq" id="WP_376809339.1">
    <property type="nucleotide sequence ID" value="NZ_JBHTAC010000041.1"/>
</dbReference>
<comment type="caution">
    <text evidence="1">The sequence shown here is derived from an EMBL/GenBank/DDBJ whole genome shotgun (WGS) entry which is preliminary data.</text>
</comment>
<dbReference type="Gene3D" id="3.10.450.50">
    <property type="match status" value="2"/>
</dbReference>
<evidence type="ECO:0008006" key="3">
    <source>
        <dbReference type="Google" id="ProtNLM"/>
    </source>
</evidence>
<proteinExistence type="predicted"/>
<name>A0ABW2H3X4_9ACTN</name>
<dbReference type="EMBL" id="JBHTAC010000041">
    <property type="protein sequence ID" value="MFC7246537.1"/>
    <property type="molecule type" value="Genomic_DNA"/>
</dbReference>
<gene>
    <name evidence="1" type="ORF">ACFQO7_29005</name>
</gene>
<sequence length="177" mass="19742">MRVLVDGDMVAVHRVHDGPDGEHAGFDIFRVTDGALAEHWAAHQPVIADTASGHSQTDGPAEVTRPGQSARSGRLVDYLIDTILIGGKPDRLRHFFSSRLIQHDPLVGNGLQAMADDWRSNRTVYDRRLMTVAEGEFVLTVSTGTERHAPRWFYDLFRVDRGMIVERWNVVTISGTP</sequence>
<evidence type="ECO:0000313" key="1">
    <source>
        <dbReference type="EMBL" id="MFC7246537.1"/>
    </source>
</evidence>